<feature type="binding site" evidence="9">
    <location>
        <begin position="21"/>
        <end position="22"/>
    </location>
    <ligand>
        <name>substrate</name>
    </ligand>
</feature>
<dbReference type="SUPFAM" id="SSF53254">
    <property type="entry name" value="Phosphoglycerate mutase-like"/>
    <property type="match status" value="1"/>
</dbReference>
<sequence>MPKLILVRHGQSEWNEKNLFTGWVDVKLSAKGEEEAKRAGVLLKESGLKPDVLFTSRLTRAIHTANLALEEAGFAYIDVHRSWRLNERHYGALQGKDKAETLATYGEEQFKTWRRSFDVPPPVIDPKSEFAQTDDARYKDVDPNVLPQTESLKLVIDRMLPYWQDTIAKELLDGKTVIIAAHGNSLRALVKHLDNISDADIAGLNIPTGIPLVYELDQKLKPTKPSYYLDPEAAAAGAAAVAAQGSTFKDKPSDDEKVELERQRALYEQQLRYMEKLISLNSTRGCEVVNVVVEGTEHLRDDFMARHIQPVIQAKNLQSLMLGVNAMNDTLRSSGAVKDLAVCINGMSSNRGVLMVQPKLKLIPMNKFMAKTGTNVGNGEGDGYMTFQWRNIFGGGENFIVDATTGTRTRSSYLVNYNAPFNESLTWRWDTSAYATSRNIDWSSHEQVLKGLKTKIAQDVNGVTQEWSLQSVIRSVKPYSLAPSKTILAHAGDDLKISLGYDINVDTRDDKVLPTTGWKLGLQNEIAGLSKFSTSHFLKQTFEANWATNSNSNILNCSLRGGWLYTQDDYSHVMDRFYLGGPNDVRSFFYNGLGARDQGDSLGGDAFISGGVSVFTRFPFIRESSGLKLHSFVNFGSLVPWDHNEPLLKLLNDLAHPSVGCGFGVVFKHPVARLELNFVLPLVAHEHDALRKGFQYGIGLQFM</sequence>
<evidence type="ECO:0000256" key="5">
    <source>
        <dbReference type="ARBA" id="ARBA00023136"/>
    </source>
</evidence>
<dbReference type="InterPro" id="IPR005952">
    <property type="entry name" value="Phosphogly_mut1"/>
</dbReference>
<dbReference type="Pfam" id="PF00300">
    <property type="entry name" value="His_Phos_1"/>
    <property type="match status" value="1"/>
</dbReference>
<dbReference type="InterPro" id="IPR000184">
    <property type="entry name" value="Bac_surfAg_D15"/>
</dbReference>
<feature type="binding site" evidence="9">
    <location>
        <begin position="8"/>
        <end position="15"/>
    </location>
    <ligand>
        <name>substrate</name>
    </ligand>
</feature>
<feature type="site" description="Transition state stabilizer" evidence="10">
    <location>
        <position position="182"/>
    </location>
</feature>
<dbReference type="EMBL" id="CDQK01000001">
    <property type="protein sequence ID" value="CEP20537.1"/>
    <property type="molecule type" value="Genomic_DNA"/>
</dbReference>
<dbReference type="HAMAP" id="MF_01039">
    <property type="entry name" value="PGAM_GpmA"/>
    <property type="match status" value="1"/>
</dbReference>
<keyword evidence="7 11" id="KW-0413">Isomerase</keyword>
<evidence type="ECO:0000313" key="13">
    <source>
        <dbReference type="EMBL" id="CEP20537.1"/>
    </source>
</evidence>
<evidence type="ECO:0000256" key="2">
    <source>
        <dbReference type="ARBA" id="ARBA00004370"/>
    </source>
</evidence>
<feature type="binding site" evidence="9">
    <location>
        <begin position="183"/>
        <end position="184"/>
    </location>
    <ligand>
        <name>substrate</name>
    </ligand>
</feature>
<gene>
    <name evidence="13" type="primary">GPM1</name>
    <name evidence="13" type="ORF">BN1211_0428</name>
</gene>
<dbReference type="InterPro" id="IPR029033">
    <property type="entry name" value="His_PPase_superfam"/>
</dbReference>
<dbReference type="InterPro" id="IPR013078">
    <property type="entry name" value="His_Pase_superF_clade-1"/>
</dbReference>
<comment type="pathway">
    <text evidence="3 11">Carbohydrate degradation; glycolysis; pyruvate from D-glyceraldehyde 3-phosphate: step 3/5.</text>
</comment>
<dbReference type="SMART" id="SM00855">
    <property type="entry name" value="PGAM"/>
    <property type="match status" value="1"/>
</dbReference>
<dbReference type="Gene3D" id="3.40.50.1240">
    <property type="entry name" value="Phosphoglycerate mutase-like"/>
    <property type="match status" value="1"/>
</dbReference>
<feature type="binding site" evidence="9">
    <location>
        <position position="98"/>
    </location>
    <ligand>
        <name>substrate</name>
    </ligand>
</feature>
<evidence type="ECO:0000256" key="8">
    <source>
        <dbReference type="PIRSR" id="PIRSR613078-1"/>
    </source>
</evidence>
<feature type="active site" description="Tele-phosphohistidine intermediate" evidence="8">
    <location>
        <position position="9"/>
    </location>
</feature>
<dbReference type="InterPro" id="IPR001345">
    <property type="entry name" value="PG/BPGM_mutase_AS"/>
</dbReference>
<dbReference type="GO" id="GO:0006096">
    <property type="term" value="P:glycolytic process"/>
    <property type="evidence" value="ECO:0007669"/>
    <property type="project" value="UniProtKB-UniPathway"/>
</dbReference>
<evidence type="ECO:0000256" key="7">
    <source>
        <dbReference type="ARBA" id="ARBA00023235"/>
    </source>
</evidence>
<proteinExistence type="inferred from homology"/>
<comment type="similarity">
    <text evidence="4 11">Belongs to the phosphoglycerate mutase family. BPG-dependent PGAM subfamily.</text>
</comment>
<dbReference type="GO" id="GO:0004619">
    <property type="term" value="F:phosphoglycerate mutase activity"/>
    <property type="evidence" value="ECO:0007669"/>
    <property type="project" value="UniProtKB-EC"/>
</dbReference>
<comment type="subcellular location">
    <subcellularLocation>
        <location evidence="2">Membrane</location>
    </subcellularLocation>
</comment>
<evidence type="ECO:0000259" key="12">
    <source>
        <dbReference type="Pfam" id="PF01103"/>
    </source>
</evidence>
<comment type="catalytic activity">
    <reaction evidence="1 11">
        <text>(2R)-2-phosphoglycerate = (2R)-3-phosphoglycerate</text>
        <dbReference type="Rhea" id="RHEA:15901"/>
        <dbReference type="ChEBI" id="CHEBI:58272"/>
        <dbReference type="ChEBI" id="CHEBI:58289"/>
        <dbReference type="EC" id="5.4.2.11"/>
    </reaction>
</comment>
<evidence type="ECO:0000256" key="6">
    <source>
        <dbReference type="ARBA" id="ARBA00023152"/>
    </source>
</evidence>
<keyword evidence="5" id="KW-0472">Membrane</keyword>
<name>A0A0H5BZA0_CYBJN</name>
<reference evidence="14" key="1">
    <citation type="journal article" date="2015" name="J. Biotechnol.">
        <title>The structure of the Cyberlindnera jadinii genome and its relation to Candida utilis analyzed by the occurrence of single nucleotide polymorphisms.</title>
        <authorList>
            <person name="Rupp O."/>
            <person name="Brinkrolf K."/>
            <person name="Buerth C."/>
            <person name="Kunigo M."/>
            <person name="Schneider J."/>
            <person name="Jaenicke S."/>
            <person name="Goesmann A."/>
            <person name="Puehler A."/>
            <person name="Jaeger K.-E."/>
            <person name="Ernst J.F."/>
        </authorList>
    </citation>
    <scope>NUCLEOTIDE SEQUENCE [LARGE SCALE GENOMIC DNA]</scope>
    <source>
        <strain evidence="14">ATCC 18201 / CBS 1600 / BCRC 20928 / JCM 3617 / NBRC 0987 / NRRL Y-1542</strain>
    </source>
</reference>
<dbReference type="Pfam" id="PF01103">
    <property type="entry name" value="Omp85"/>
    <property type="match status" value="1"/>
</dbReference>
<dbReference type="PROSITE" id="PS00175">
    <property type="entry name" value="PG_MUTASE"/>
    <property type="match status" value="1"/>
</dbReference>
<evidence type="ECO:0000256" key="4">
    <source>
        <dbReference type="ARBA" id="ARBA00006717"/>
    </source>
</evidence>
<dbReference type="PANTHER" id="PTHR11931">
    <property type="entry name" value="PHOSPHOGLYCERATE MUTASE"/>
    <property type="match status" value="1"/>
</dbReference>
<feature type="binding site" evidence="9">
    <location>
        <position position="60"/>
    </location>
    <ligand>
        <name>substrate</name>
    </ligand>
</feature>
<dbReference type="AlphaFoldDB" id="A0A0H5BZA0"/>
<evidence type="ECO:0000256" key="3">
    <source>
        <dbReference type="ARBA" id="ARBA00004798"/>
    </source>
</evidence>
<dbReference type="NCBIfam" id="TIGR01258">
    <property type="entry name" value="pgm_1"/>
    <property type="match status" value="1"/>
</dbReference>
<accession>A0A0H5BZA0</accession>
<dbReference type="UniPathway" id="UPA00109">
    <property type="reaction ID" value="UER00186"/>
</dbReference>
<dbReference type="Gene3D" id="2.40.160.50">
    <property type="entry name" value="membrane protein fhac: a member of the omp85/tpsb transporter family"/>
    <property type="match status" value="1"/>
</dbReference>
<feature type="binding site" evidence="9">
    <location>
        <begin position="87"/>
        <end position="90"/>
    </location>
    <ligand>
        <name>substrate</name>
    </ligand>
</feature>
<dbReference type="NCBIfam" id="NF010713">
    <property type="entry name" value="PRK14115.1"/>
    <property type="match status" value="1"/>
</dbReference>
<feature type="domain" description="Bacterial surface antigen (D15)" evidence="12">
    <location>
        <begin position="391"/>
        <end position="702"/>
    </location>
</feature>
<dbReference type="GO" id="GO:0019867">
    <property type="term" value="C:outer membrane"/>
    <property type="evidence" value="ECO:0007669"/>
    <property type="project" value="InterPro"/>
</dbReference>
<protein>
    <recommendedName>
        <fullName evidence="11">Phosphoglycerate mutase</fullName>
        <ecNumber evidence="11">5.4.2.11</ecNumber>
    </recommendedName>
</protein>
<keyword evidence="6 11" id="KW-0324">Glycolysis</keyword>
<evidence type="ECO:0000313" key="14">
    <source>
        <dbReference type="Proteomes" id="UP000038830"/>
    </source>
</evidence>
<evidence type="ECO:0000256" key="11">
    <source>
        <dbReference type="RuleBase" id="RU004511"/>
    </source>
</evidence>
<feature type="active site" description="Proton donor/acceptor" evidence="8">
    <location>
        <position position="87"/>
    </location>
</feature>
<evidence type="ECO:0000256" key="10">
    <source>
        <dbReference type="PIRSR" id="PIRSR613078-3"/>
    </source>
</evidence>
<dbReference type="EC" id="5.4.2.11" evidence="11"/>
<dbReference type="Proteomes" id="UP000038830">
    <property type="component" value="Unassembled WGS sequence"/>
</dbReference>
<organism evidence="13 14">
    <name type="scientific">Cyberlindnera jadinii (strain ATCC 18201 / CBS 1600 / BCRC 20928 / JCM 3617 / NBRC 0987 / NRRL Y-1542)</name>
    <name type="common">Torula yeast</name>
    <name type="synonym">Candida utilis</name>
    <dbReference type="NCBI Taxonomy" id="983966"/>
    <lineage>
        <taxon>Eukaryota</taxon>
        <taxon>Fungi</taxon>
        <taxon>Dikarya</taxon>
        <taxon>Ascomycota</taxon>
        <taxon>Saccharomycotina</taxon>
        <taxon>Saccharomycetes</taxon>
        <taxon>Phaffomycetales</taxon>
        <taxon>Phaffomycetaceae</taxon>
        <taxon>Cyberlindnera</taxon>
    </lineage>
</organism>
<dbReference type="NCBIfam" id="NF010718">
    <property type="entry name" value="PRK14120.1"/>
    <property type="match status" value="1"/>
</dbReference>
<evidence type="ECO:0000256" key="9">
    <source>
        <dbReference type="PIRSR" id="PIRSR613078-2"/>
    </source>
</evidence>
<dbReference type="FunFam" id="3.40.50.1240:FF:000012">
    <property type="entry name" value="Phosphoglycerate mutase 1"/>
    <property type="match status" value="1"/>
</dbReference>
<feature type="binding site" evidence="9">
    <location>
        <begin position="114"/>
        <end position="115"/>
    </location>
    <ligand>
        <name>substrate</name>
    </ligand>
</feature>
<evidence type="ECO:0000256" key="1">
    <source>
        <dbReference type="ARBA" id="ARBA00000380"/>
    </source>
</evidence>
<dbReference type="CDD" id="cd07067">
    <property type="entry name" value="HP_PGM_like"/>
    <property type="match status" value="1"/>
</dbReference>